<feature type="transmembrane region" description="Helical" evidence="7">
    <location>
        <begin position="147"/>
        <end position="171"/>
    </location>
</feature>
<evidence type="ECO:0000256" key="6">
    <source>
        <dbReference type="ARBA" id="ARBA00023136"/>
    </source>
</evidence>
<feature type="transmembrane region" description="Helical" evidence="7">
    <location>
        <begin position="117"/>
        <end position="135"/>
    </location>
</feature>
<feature type="transmembrane region" description="Helical" evidence="7">
    <location>
        <begin position="50"/>
        <end position="73"/>
    </location>
</feature>
<evidence type="ECO:0000256" key="5">
    <source>
        <dbReference type="ARBA" id="ARBA00022989"/>
    </source>
</evidence>
<dbReference type="KEGG" id="rlc:K227x_18810"/>
<keyword evidence="6 7" id="KW-0472">Membrane</keyword>
<organism evidence="8 9">
    <name type="scientific">Rubripirellula lacrimiformis</name>
    <dbReference type="NCBI Taxonomy" id="1930273"/>
    <lineage>
        <taxon>Bacteria</taxon>
        <taxon>Pseudomonadati</taxon>
        <taxon>Planctomycetota</taxon>
        <taxon>Planctomycetia</taxon>
        <taxon>Pirellulales</taxon>
        <taxon>Pirellulaceae</taxon>
        <taxon>Rubripirellula</taxon>
    </lineage>
</organism>
<dbReference type="GO" id="GO:0005886">
    <property type="term" value="C:plasma membrane"/>
    <property type="evidence" value="ECO:0007669"/>
    <property type="project" value="UniProtKB-SubCell"/>
</dbReference>
<proteinExistence type="inferred from homology"/>
<dbReference type="Pfam" id="PF13440">
    <property type="entry name" value="Polysacc_synt_3"/>
    <property type="match status" value="1"/>
</dbReference>
<evidence type="ECO:0000256" key="2">
    <source>
        <dbReference type="ARBA" id="ARBA00007430"/>
    </source>
</evidence>
<evidence type="ECO:0000313" key="9">
    <source>
        <dbReference type="Proteomes" id="UP000318538"/>
    </source>
</evidence>
<feature type="transmembrane region" description="Helical" evidence="7">
    <location>
        <begin position="385"/>
        <end position="406"/>
    </location>
</feature>
<feature type="transmembrane region" description="Helical" evidence="7">
    <location>
        <begin position="330"/>
        <end position="352"/>
    </location>
</feature>
<feature type="transmembrane region" description="Helical" evidence="7">
    <location>
        <begin position="177"/>
        <end position="196"/>
    </location>
</feature>
<keyword evidence="3" id="KW-1003">Cell membrane</keyword>
<dbReference type="CDD" id="cd13127">
    <property type="entry name" value="MATE_tuaB_like"/>
    <property type="match status" value="1"/>
</dbReference>
<dbReference type="PANTHER" id="PTHR30250:SF10">
    <property type="entry name" value="LIPOPOLYSACCHARIDE BIOSYNTHESIS PROTEIN WZXC"/>
    <property type="match status" value="1"/>
</dbReference>
<feature type="transmembrane region" description="Helical" evidence="7">
    <location>
        <begin position="359"/>
        <end position="379"/>
    </location>
</feature>
<evidence type="ECO:0000256" key="7">
    <source>
        <dbReference type="SAM" id="Phobius"/>
    </source>
</evidence>
<dbReference type="RefSeq" id="WP_315854348.1">
    <property type="nucleotide sequence ID" value="NZ_CP036525.1"/>
</dbReference>
<feature type="transmembrane region" description="Helical" evidence="7">
    <location>
        <begin position="293"/>
        <end position="310"/>
    </location>
</feature>
<comment type="similarity">
    <text evidence="2">Belongs to the polysaccharide synthase family.</text>
</comment>
<feature type="transmembrane region" description="Helical" evidence="7">
    <location>
        <begin position="418"/>
        <end position="438"/>
    </location>
</feature>
<keyword evidence="9" id="KW-1185">Reference proteome</keyword>
<evidence type="ECO:0000313" key="8">
    <source>
        <dbReference type="EMBL" id="QDT03497.1"/>
    </source>
</evidence>
<evidence type="ECO:0000256" key="4">
    <source>
        <dbReference type="ARBA" id="ARBA00022692"/>
    </source>
</evidence>
<comment type="subcellular location">
    <subcellularLocation>
        <location evidence="1">Cell membrane</location>
        <topology evidence="1">Multi-pass membrane protein</topology>
    </subcellularLocation>
</comment>
<keyword evidence="4 7" id="KW-0812">Transmembrane</keyword>
<evidence type="ECO:0000256" key="1">
    <source>
        <dbReference type="ARBA" id="ARBA00004651"/>
    </source>
</evidence>
<dbReference type="InterPro" id="IPR050833">
    <property type="entry name" value="Poly_Biosynth_Transport"/>
</dbReference>
<keyword evidence="5 7" id="KW-1133">Transmembrane helix</keyword>
<dbReference type="Proteomes" id="UP000318538">
    <property type="component" value="Chromosome"/>
</dbReference>
<dbReference type="EMBL" id="CP036525">
    <property type="protein sequence ID" value="QDT03497.1"/>
    <property type="molecule type" value="Genomic_DNA"/>
</dbReference>
<accession>A0A517N8N2</accession>
<sequence length="485" mass="52156">MTPPPKKQLSNQTLKGSVVVAGTQMTSAILGLAITAALARMVRPEDFGLIAKTAAITGVVGLFGDFGLSLATIQSKEISSKELSTFFWLNVGIGLALGLLTACLSPLISLFYDDPRAGIASIVMGFNILIAAYCVQHNAILTRRLAFGQIGIANVGALVIGGLAAIAFASAGFQFEALLLQLTVTVIAKAFILSVYSKFVPTLTLEIRESVPNLKMSGSFTASNTVNYAARNADNILIARVWGEEVLGYYAKSYSLLLLPLTKINGPLTQVVIPVLSKLQDSPAQFRSFFRKGYAIAMLLQIPLCVFIVFTGEEIVLCMLGSQWTESIPIFNALAPCLLASATAPATSWTVLPMGQTGRYFKIVFANSVVMVTGFALSVSSGVVAMAWTFSVLACLLRIPTILFAIKPTPVQIRDIIDGMKMPILLSAFASLPLGWLAYRGTTWSPLTSLMIQAALFFGIYGFLSQWTEPWIDLKHRITTKLKSA</sequence>
<feature type="transmembrane region" description="Helical" evidence="7">
    <location>
        <begin position="444"/>
        <end position="464"/>
    </location>
</feature>
<reference evidence="8 9" key="1">
    <citation type="submission" date="2019-02" db="EMBL/GenBank/DDBJ databases">
        <title>Deep-cultivation of Planctomycetes and their phenomic and genomic characterization uncovers novel biology.</title>
        <authorList>
            <person name="Wiegand S."/>
            <person name="Jogler M."/>
            <person name="Boedeker C."/>
            <person name="Pinto D."/>
            <person name="Vollmers J."/>
            <person name="Rivas-Marin E."/>
            <person name="Kohn T."/>
            <person name="Peeters S.H."/>
            <person name="Heuer A."/>
            <person name="Rast P."/>
            <person name="Oberbeckmann S."/>
            <person name="Bunk B."/>
            <person name="Jeske O."/>
            <person name="Meyerdierks A."/>
            <person name="Storesund J.E."/>
            <person name="Kallscheuer N."/>
            <person name="Luecker S."/>
            <person name="Lage O.M."/>
            <person name="Pohl T."/>
            <person name="Merkel B.J."/>
            <person name="Hornburger P."/>
            <person name="Mueller R.-W."/>
            <person name="Bruemmer F."/>
            <person name="Labrenz M."/>
            <person name="Spormann A.M."/>
            <person name="Op den Camp H."/>
            <person name="Overmann J."/>
            <person name="Amann R."/>
            <person name="Jetten M.S.M."/>
            <person name="Mascher T."/>
            <person name="Medema M.H."/>
            <person name="Devos D.P."/>
            <person name="Kaster A.-K."/>
            <person name="Ovreas L."/>
            <person name="Rohde M."/>
            <person name="Galperin M.Y."/>
            <person name="Jogler C."/>
        </authorList>
    </citation>
    <scope>NUCLEOTIDE SEQUENCE [LARGE SCALE GENOMIC DNA]</scope>
    <source>
        <strain evidence="8 9">K22_7</strain>
    </source>
</reference>
<dbReference type="AlphaFoldDB" id="A0A517N8N2"/>
<feature type="transmembrane region" description="Helical" evidence="7">
    <location>
        <begin position="85"/>
        <end position="111"/>
    </location>
</feature>
<feature type="transmembrane region" description="Helical" evidence="7">
    <location>
        <begin position="16"/>
        <end position="38"/>
    </location>
</feature>
<dbReference type="PANTHER" id="PTHR30250">
    <property type="entry name" value="PST FAMILY PREDICTED COLANIC ACID TRANSPORTER"/>
    <property type="match status" value="1"/>
</dbReference>
<protein>
    <submittedName>
        <fullName evidence="8">Lipopolysaccharide biosynthesis protein WzxC</fullName>
    </submittedName>
</protein>
<name>A0A517N8N2_9BACT</name>
<evidence type="ECO:0000256" key="3">
    <source>
        <dbReference type="ARBA" id="ARBA00022475"/>
    </source>
</evidence>
<gene>
    <name evidence="8" type="primary">wzxC_1</name>
    <name evidence="8" type="ORF">K227x_18810</name>
</gene>